<reference evidence="2" key="1">
    <citation type="journal article" date="2020" name="Stud. Mycol.">
        <title>101 Dothideomycetes genomes: a test case for predicting lifestyles and emergence of pathogens.</title>
        <authorList>
            <person name="Haridas S."/>
            <person name="Albert R."/>
            <person name="Binder M."/>
            <person name="Bloem J."/>
            <person name="Labutti K."/>
            <person name="Salamov A."/>
            <person name="Andreopoulos B."/>
            <person name="Baker S."/>
            <person name="Barry K."/>
            <person name="Bills G."/>
            <person name="Bluhm B."/>
            <person name="Cannon C."/>
            <person name="Castanera R."/>
            <person name="Culley D."/>
            <person name="Daum C."/>
            <person name="Ezra D."/>
            <person name="Gonzalez J."/>
            <person name="Henrissat B."/>
            <person name="Kuo A."/>
            <person name="Liang C."/>
            <person name="Lipzen A."/>
            <person name="Lutzoni F."/>
            <person name="Magnuson J."/>
            <person name="Mondo S."/>
            <person name="Nolan M."/>
            <person name="Ohm R."/>
            <person name="Pangilinan J."/>
            <person name="Park H.-J."/>
            <person name="Ramirez L."/>
            <person name="Alfaro M."/>
            <person name="Sun H."/>
            <person name="Tritt A."/>
            <person name="Yoshinaga Y."/>
            <person name="Zwiers L.-H."/>
            <person name="Turgeon B."/>
            <person name="Goodwin S."/>
            <person name="Spatafora J."/>
            <person name="Crous P."/>
            <person name="Grigoriev I."/>
        </authorList>
    </citation>
    <scope>NUCLEOTIDE SEQUENCE</scope>
    <source>
        <strain evidence="2">CBS 113979</strain>
    </source>
</reference>
<protein>
    <recommendedName>
        <fullName evidence="1">BTB domain-containing protein</fullName>
    </recommendedName>
</protein>
<dbReference type="EMBL" id="ML977171">
    <property type="protein sequence ID" value="KAF1983962.1"/>
    <property type="molecule type" value="Genomic_DNA"/>
</dbReference>
<dbReference type="CDD" id="cd18186">
    <property type="entry name" value="BTB_POZ_ZBTB_KLHL-like"/>
    <property type="match status" value="1"/>
</dbReference>
<proteinExistence type="predicted"/>
<organism evidence="2 3">
    <name type="scientific">Aulographum hederae CBS 113979</name>
    <dbReference type="NCBI Taxonomy" id="1176131"/>
    <lineage>
        <taxon>Eukaryota</taxon>
        <taxon>Fungi</taxon>
        <taxon>Dikarya</taxon>
        <taxon>Ascomycota</taxon>
        <taxon>Pezizomycotina</taxon>
        <taxon>Dothideomycetes</taxon>
        <taxon>Pleosporomycetidae</taxon>
        <taxon>Aulographales</taxon>
        <taxon>Aulographaceae</taxon>
    </lineage>
</organism>
<dbReference type="Proteomes" id="UP000800041">
    <property type="component" value="Unassembled WGS sequence"/>
</dbReference>
<dbReference type="InterPro" id="IPR000210">
    <property type="entry name" value="BTB/POZ_dom"/>
</dbReference>
<sequence length="184" mass="20523">MKLLAPNGDCILRLDDGSGLRVSTLILSSSSEYFANLFSNKFSEGQNLDPDSPKEIAIVGDDPGSFGMFCAYLHHNNNDRPHKLSPDKYYEFGEFAVVAEKYQSVQSVTFISKHWGQQLCTSAQEGSHTGSDLVNILSAAYLLEDAITFRSLTKSIPLHTARFSSLRHLDPRIPEGMTGKRRWH</sequence>
<feature type="domain" description="BTB" evidence="1">
    <location>
        <begin position="8"/>
        <end position="82"/>
    </location>
</feature>
<dbReference type="AlphaFoldDB" id="A0A6G1GT26"/>
<evidence type="ECO:0000313" key="3">
    <source>
        <dbReference type="Proteomes" id="UP000800041"/>
    </source>
</evidence>
<gene>
    <name evidence="2" type="ORF">K402DRAFT_381914</name>
</gene>
<evidence type="ECO:0000313" key="2">
    <source>
        <dbReference type="EMBL" id="KAF1983962.1"/>
    </source>
</evidence>
<dbReference type="InterPro" id="IPR011333">
    <property type="entry name" value="SKP1/BTB/POZ_sf"/>
</dbReference>
<dbReference type="OrthoDB" id="5275938at2759"/>
<evidence type="ECO:0000259" key="1">
    <source>
        <dbReference type="PROSITE" id="PS50097"/>
    </source>
</evidence>
<dbReference type="Pfam" id="PF00651">
    <property type="entry name" value="BTB"/>
    <property type="match status" value="1"/>
</dbReference>
<dbReference type="Gene3D" id="3.30.710.10">
    <property type="entry name" value="Potassium Channel Kv1.1, Chain A"/>
    <property type="match status" value="1"/>
</dbReference>
<name>A0A6G1GT26_9PEZI</name>
<accession>A0A6G1GT26</accession>
<dbReference type="SUPFAM" id="SSF54695">
    <property type="entry name" value="POZ domain"/>
    <property type="match status" value="1"/>
</dbReference>
<keyword evidence="3" id="KW-1185">Reference proteome</keyword>
<dbReference type="PROSITE" id="PS50097">
    <property type="entry name" value="BTB"/>
    <property type="match status" value="1"/>
</dbReference>